<feature type="region of interest" description="Disordered" evidence="1">
    <location>
        <begin position="61"/>
        <end position="101"/>
    </location>
</feature>
<reference evidence="3" key="1">
    <citation type="journal article" date="2020" name="Nat. Commun.">
        <title>Genome sequence of the cluster root forming white lupin.</title>
        <authorList>
            <person name="Hufnagel B."/>
            <person name="Marques A."/>
            <person name="Soriano A."/>
            <person name="Marques L."/>
            <person name="Divol F."/>
            <person name="Doumas P."/>
            <person name="Sallet E."/>
            <person name="Mancinotti D."/>
            <person name="Carrere S."/>
            <person name="Marande W."/>
            <person name="Arribat S."/>
            <person name="Keller J."/>
            <person name="Huneau C."/>
            <person name="Blein T."/>
            <person name="Aime D."/>
            <person name="Laguerre M."/>
            <person name="Taylor J."/>
            <person name="Schubert V."/>
            <person name="Nelson M."/>
            <person name="Geu-Flores F."/>
            <person name="Crespi M."/>
            <person name="Gallardo-Guerrero K."/>
            <person name="Delaux P.-M."/>
            <person name="Salse J."/>
            <person name="Berges H."/>
            <person name="Guyot R."/>
            <person name="Gouzy J."/>
            <person name="Peret B."/>
        </authorList>
    </citation>
    <scope>NUCLEOTIDE SEQUENCE [LARGE SCALE GENOMIC DNA]</scope>
    <source>
        <strain evidence="3">cv. Amiga</strain>
    </source>
</reference>
<evidence type="ECO:0000256" key="1">
    <source>
        <dbReference type="SAM" id="MobiDB-lite"/>
    </source>
</evidence>
<dbReference type="InterPro" id="IPR008889">
    <property type="entry name" value="VQ"/>
</dbReference>
<comment type="caution">
    <text evidence="2">The sequence shown here is derived from an EMBL/GenBank/DDBJ whole genome shotgun (WGS) entry which is preliminary data.</text>
</comment>
<dbReference type="GO" id="GO:0005516">
    <property type="term" value="F:calmodulin binding"/>
    <property type="evidence" value="ECO:0007669"/>
    <property type="project" value="TreeGrafter"/>
</dbReference>
<feature type="compositionally biased region" description="Basic residues" evidence="1">
    <location>
        <begin position="90"/>
        <end position="99"/>
    </location>
</feature>
<keyword evidence="3" id="KW-1185">Reference proteome</keyword>
<sequence>MATSENLATINSWASRPNLSDSWFTEYITKALHKSISQNDAVSVSPFLNLVNHDVSAATATTTSTVSGISGGTDHESAPKRRAIGPTGKVSKRKSRASKRSQTVFITTEPANFRQMVQQVTGVRFRSSEMVTMVPVLKPEPQRVTVGVAGGNCLPTLDTSALLLDHQEQQVVGPNSAGNGPGFCGVGPVSFGSPIGLVEGSFGNNDLDFDTFSNFPTLESWKVM</sequence>
<dbReference type="Proteomes" id="UP000447434">
    <property type="component" value="Chromosome 22"/>
</dbReference>
<protein>
    <submittedName>
        <fullName evidence="2">Uncharacterized protein</fullName>
    </submittedName>
</protein>
<evidence type="ECO:0000313" key="3">
    <source>
        <dbReference type="Proteomes" id="UP000447434"/>
    </source>
</evidence>
<dbReference type="PANTHER" id="PTHR33179:SF9">
    <property type="entry name" value="OS01G0278000 PROTEIN"/>
    <property type="match status" value="1"/>
</dbReference>
<dbReference type="OrthoDB" id="780868at2759"/>
<dbReference type="GO" id="GO:0006970">
    <property type="term" value="P:response to osmotic stress"/>
    <property type="evidence" value="ECO:0007669"/>
    <property type="project" value="TreeGrafter"/>
</dbReference>
<evidence type="ECO:0000313" key="2">
    <source>
        <dbReference type="EMBL" id="KAE9588686.1"/>
    </source>
</evidence>
<organism evidence="2 3">
    <name type="scientific">Lupinus albus</name>
    <name type="common">White lupine</name>
    <name type="synonym">Lupinus termis</name>
    <dbReference type="NCBI Taxonomy" id="3870"/>
    <lineage>
        <taxon>Eukaryota</taxon>
        <taxon>Viridiplantae</taxon>
        <taxon>Streptophyta</taxon>
        <taxon>Embryophyta</taxon>
        <taxon>Tracheophyta</taxon>
        <taxon>Spermatophyta</taxon>
        <taxon>Magnoliopsida</taxon>
        <taxon>eudicotyledons</taxon>
        <taxon>Gunneridae</taxon>
        <taxon>Pentapetalae</taxon>
        <taxon>rosids</taxon>
        <taxon>fabids</taxon>
        <taxon>Fabales</taxon>
        <taxon>Fabaceae</taxon>
        <taxon>Papilionoideae</taxon>
        <taxon>50 kb inversion clade</taxon>
        <taxon>genistoids sensu lato</taxon>
        <taxon>core genistoids</taxon>
        <taxon>Genisteae</taxon>
        <taxon>Lupinus</taxon>
    </lineage>
</organism>
<dbReference type="Pfam" id="PF05678">
    <property type="entry name" value="VQ"/>
    <property type="match status" value="1"/>
</dbReference>
<dbReference type="InterPro" id="IPR039609">
    <property type="entry name" value="VQ_15/22"/>
</dbReference>
<dbReference type="EMBL" id="WOCE01000022">
    <property type="protein sequence ID" value="KAE9588686.1"/>
    <property type="molecule type" value="Genomic_DNA"/>
</dbReference>
<dbReference type="GO" id="GO:0005634">
    <property type="term" value="C:nucleus"/>
    <property type="evidence" value="ECO:0007669"/>
    <property type="project" value="TreeGrafter"/>
</dbReference>
<dbReference type="AlphaFoldDB" id="A0A6A4N1Z9"/>
<proteinExistence type="predicted"/>
<gene>
    <name evidence="2" type="ORF">Lalb_Chr22g0357981</name>
</gene>
<dbReference type="PANTHER" id="PTHR33179">
    <property type="entry name" value="VQ MOTIF-CONTAINING PROTEIN"/>
    <property type="match status" value="1"/>
</dbReference>
<accession>A0A6A4N1Z9</accession>
<name>A0A6A4N1Z9_LUPAL</name>